<sequence>MLALDLGLVSRLSELLWCKAQKILPAQGPPGLSSGKKIDRGDLSACACACACACTVCTVKQKRNKYSDHEQERKGAQFAHKSRGRHEVRVPRAVPRTPARPEPPSGREGRRQAGGGRLGGVSRSSQLQPLASKGKGKSQVRSVRSAGELQHIVRWSRVCIRTVSICE</sequence>
<comment type="caution">
    <text evidence="2">The sequence shown here is derived from an EMBL/GenBank/DDBJ whole genome shotgun (WGS) entry which is preliminary data.</text>
</comment>
<protein>
    <submittedName>
        <fullName evidence="2">Uncharacterized protein</fullName>
    </submittedName>
</protein>
<feature type="region of interest" description="Disordered" evidence="1">
    <location>
        <begin position="65"/>
        <end position="146"/>
    </location>
</feature>
<feature type="compositionally biased region" description="Basic and acidic residues" evidence="1">
    <location>
        <begin position="65"/>
        <end position="75"/>
    </location>
</feature>
<name>A0A9P4X5A8_9HYPO</name>
<gene>
    <name evidence="2" type="ORF">CFAM422_011864</name>
</gene>
<keyword evidence="3" id="KW-1185">Reference proteome</keyword>
<reference evidence="2 3" key="1">
    <citation type="submission" date="2018-06" db="EMBL/GenBank/DDBJ databases">
        <title>Genome analysis of cellulolytic fungus Trichoderma lentiforme CFAM-422.</title>
        <authorList>
            <person name="Steindorff A.S."/>
            <person name="Formighieri E.F."/>
            <person name="Midorikawa G.E.O."/>
            <person name="Tamietti M.S."/>
            <person name="Ramos E.Z."/>
            <person name="Silva A.S."/>
            <person name="Bon E.P.S."/>
            <person name="Mendes T.D."/>
            <person name="Damaso M.C.T."/>
            <person name="Favaro L.C.L."/>
        </authorList>
    </citation>
    <scope>NUCLEOTIDE SEQUENCE [LARGE SCALE GENOMIC DNA]</scope>
    <source>
        <strain evidence="2 3">CFAM-422</strain>
    </source>
</reference>
<dbReference type="AlphaFoldDB" id="A0A9P4X5A8"/>
<evidence type="ECO:0000256" key="1">
    <source>
        <dbReference type="SAM" id="MobiDB-lite"/>
    </source>
</evidence>
<organism evidence="2 3">
    <name type="scientific">Trichoderma lentiforme</name>
    <dbReference type="NCBI Taxonomy" id="1567552"/>
    <lineage>
        <taxon>Eukaryota</taxon>
        <taxon>Fungi</taxon>
        <taxon>Dikarya</taxon>
        <taxon>Ascomycota</taxon>
        <taxon>Pezizomycotina</taxon>
        <taxon>Sordariomycetes</taxon>
        <taxon>Hypocreomycetidae</taxon>
        <taxon>Hypocreales</taxon>
        <taxon>Hypocreaceae</taxon>
        <taxon>Trichoderma</taxon>
    </lineage>
</organism>
<dbReference type="EMBL" id="QLNT01000026">
    <property type="protein sequence ID" value="KAF3058856.1"/>
    <property type="molecule type" value="Genomic_DNA"/>
</dbReference>
<accession>A0A9P4X5A8</accession>
<dbReference type="Proteomes" id="UP000801864">
    <property type="component" value="Unassembled WGS sequence"/>
</dbReference>
<evidence type="ECO:0000313" key="3">
    <source>
        <dbReference type="Proteomes" id="UP000801864"/>
    </source>
</evidence>
<proteinExistence type="predicted"/>
<evidence type="ECO:0000313" key="2">
    <source>
        <dbReference type="EMBL" id="KAF3058856.1"/>
    </source>
</evidence>